<reference evidence="1" key="1">
    <citation type="journal article" date="2015" name="Nature">
        <title>Complex archaea that bridge the gap between prokaryotes and eukaryotes.</title>
        <authorList>
            <person name="Spang A."/>
            <person name="Saw J.H."/>
            <person name="Jorgensen S.L."/>
            <person name="Zaremba-Niedzwiedzka K."/>
            <person name="Martijn J."/>
            <person name="Lind A.E."/>
            <person name="van Eijk R."/>
            <person name="Schleper C."/>
            <person name="Guy L."/>
            <person name="Ettema T.J."/>
        </authorList>
    </citation>
    <scope>NUCLEOTIDE SEQUENCE</scope>
</reference>
<protein>
    <submittedName>
        <fullName evidence="1">Uncharacterized protein</fullName>
    </submittedName>
</protein>
<organism evidence="1">
    <name type="scientific">marine sediment metagenome</name>
    <dbReference type="NCBI Taxonomy" id="412755"/>
    <lineage>
        <taxon>unclassified sequences</taxon>
        <taxon>metagenomes</taxon>
        <taxon>ecological metagenomes</taxon>
    </lineage>
</organism>
<accession>A0A0F9G4K5</accession>
<proteinExistence type="predicted"/>
<dbReference type="EMBL" id="LAZR01027821">
    <property type="protein sequence ID" value="KKL64500.1"/>
    <property type="molecule type" value="Genomic_DNA"/>
</dbReference>
<name>A0A0F9G4K5_9ZZZZ</name>
<comment type="caution">
    <text evidence="1">The sequence shown here is derived from an EMBL/GenBank/DDBJ whole genome shotgun (WGS) entry which is preliminary data.</text>
</comment>
<gene>
    <name evidence="1" type="ORF">LCGC14_2164350</name>
</gene>
<evidence type="ECO:0000313" key="1">
    <source>
        <dbReference type="EMBL" id="KKL64500.1"/>
    </source>
</evidence>
<sequence length="270" mass="28533">MSYTNYNTSFLRNKLIIPVGARLDGVGGPSLWNPTVDQRHGLGRILELDDGTNRAFKYLENGATEIAKARMVASEATDPQTKDTLQTAYTQDVGDTVIDILATTGNGINDGDMINSWMFVNQGATGVEGDNYLINNNKWVTGDTVLQLILADQGGIRNAIAATANLTIVKNKNKDVIVKPVTLTGPMIGVTLATVPISYFFWAQFRGPTVCIIDTGDTVIAGEPVGHIDGSGTAGSVGLVATVATDNVVGHLLTFADGADFGLVDLTNMG</sequence>
<dbReference type="AlphaFoldDB" id="A0A0F9G4K5"/>